<evidence type="ECO:0000313" key="2">
    <source>
        <dbReference type="EMBL" id="QJA77872.1"/>
    </source>
</evidence>
<proteinExistence type="predicted"/>
<sequence length="64" mass="7256">MDFTVEHDVYTFKYNKIIQGIDGKDVVITEHIENVTLKELQDQLAEAQANVVKLQAKINAIKAL</sequence>
<feature type="coiled-coil region" evidence="1">
    <location>
        <begin position="30"/>
        <end position="64"/>
    </location>
</feature>
<gene>
    <name evidence="2" type="ORF">MM415A01195_0009</name>
</gene>
<name>A0A6M3K7U0_9ZZZZ</name>
<accession>A0A6M3K7U0</accession>
<dbReference type="EMBL" id="MT142307">
    <property type="protein sequence ID" value="QJA77872.1"/>
    <property type="molecule type" value="Genomic_DNA"/>
</dbReference>
<evidence type="ECO:0000256" key="1">
    <source>
        <dbReference type="SAM" id="Coils"/>
    </source>
</evidence>
<organism evidence="2">
    <name type="scientific">viral metagenome</name>
    <dbReference type="NCBI Taxonomy" id="1070528"/>
    <lineage>
        <taxon>unclassified sequences</taxon>
        <taxon>metagenomes</taxon>
        <taxon>organismal metagenomes</taxon>
    </lineage>
</organism>
<reference evidence="2" key="1">
    <citation type="submission" date="2020-03" db="EMBL/GenBank/DDBJ databases">
        <title>The deep terrestrial virosphere.</title>
        <authorList>
            <person name="Holmfeldt K."/>
            <person name="Nilsson E."/>
            <person name="Simone D."/>
            <person name="Lopez-Fernandez M."/>
            <person name="Wu X."/>
            <person name="de Brujin I."/>
            <person name="Lundin D."/>
            <person name="Andersson A."/>
            <person name="Bertilsson S."/>
            <person name="Dopson M."/>
        </authorList>
    </citation>
    <scope>NUCLEOTIDE SEQUENCE</scope>
    <source>
        <strain evidence="2">MM415A01195</strain>
    </source>
</reference>
<protein>
    <submittedName>
        <fullName evidence="2">Uncharacterized protein</fullName>
    </submittedName>
</protein>
<keyword evidence="1" id="KW-0175">Coiled coil</keyword>
<dbReference type="AlphaFoldDB" id="A0A6M3K7U0"/>